<dbReference type="Pfam" id="PF00855">
    <property type="entry name" value="PWWP"/>
    <property type="match status" value="1"/>
</dbReference>
<dbReference type="SUPFAM" id="SSF63748">
    <property type="entry name" value="Tudor/PWWP/MBT"/>
    <property type="match status" value="1"/>
</dbReference>
<feature type="domain" description="MPN" evidence="2">
    <location>
        <begin position="520"/>
        <end position="648"/>
    </location>
</feature>
<accession>A0A0P1AGG4</accession>
<dbReference type="SMART" id="SM00232">
    <property type="entry name" value="JAB_MPN"/>
    <property type="match status" value="1"/>
</dbReference>
<evidence type="ECO:0000313" key="5">
    <source>
        <dbReference type="Proteomes" id="UP000054928"/>
    </source>
</evidence>
<dbReference type="GeneID" id="36405410"/>
<dbReference type="PROSITE" id="PS50812">
    <property type="entry name" value="PWWP"/>
    <property type="match status" value="1"/>
</dbReference>
<dbReference type="RefSeq" id="XP_024576509.1">
    <property type="nucleotide sequence ID" value="XM_024725765.1"/>
</dbReference>
<protein>
    <submittedName>
        <fullName evidence="4">Metalloprotease family</fullName>
    </submittedName>
</protein>
<dbReference type="STRING" id="4781.A0A0P1AGG4"/>
<feature type="compositionally biased region" description="Basic residues" evidence="1">
    <location>
        <begin position="772"/>
        <end position="782"/>
    </location>
</feature>
<keyword evidence="4" id="KW-0482">Metalloprotease</keyword>
<dbReference type="InterPro" id="IPR000313">
    <property type="entry name" value="PWWP_dom"/>
</dbReference>
<feature type="region of interest" description="Disordered" evidence="1">
    <location>
        <begin position="955"/>
        <end position="1016"/>
    </location>
</feature>
<dbReference type="PANTHER" id="PTHR10410">
    <property type="entry name" value="EUKARYOTIC TRANSLATION INITIATION FACTOR 3 -RELATED"/>
    <property type="match status" value="1"/>
</dbReference>
<dbReference type="CDD" id="cd08067">
    <property type="entry name" value="MPN_2A_DUB"/>
    <property type="match status" value="1"/>
</dbReference>
<dbReference type="GO" id="GO:0008237">
    <property type="term" value="F:metallopeptidase activity"/>
    <property type="evidence" value="ECO:0007669"/>
    <property type="project" value="UniProtKB-KW"/>
</dbReference>
<keyword evidence="5" id="KW-1185">Reference proteome</keyword>
<reference evidence="5" key="1">
    <citation type="submission" date="2014-09" db="EMBL/GenBank/DDBJ databases">
        <authorList>
            <person name="Sharma Rahul"/>
            <person name="Thines Marco"/>
        </authorList>
    </citation>
    <scope>NUCLEOTIDE SEQUENCE [LARGE SCALE GENOMIC DNA]</scope>
</reference>
<dbReference type="InterPro" id="IPR000555">
    <property type="entry name" value="JAMM/MPN+_dom"/>
</dbReference>
<dbReference type="Proteomes" id="UP000054928">
    <property type="component" value="Unassembled WGS sequence"/>
</dbReference>
<feature type="compositionally biased region" description="Basic residues" evidence="1">
    <location>
        <begin position="986"/>
        <end position="1001"/>
    </location>
</feature>
<feature type="domain" description="PWWP" evidence="3">
    <location>
        <begin position="40"/>
        <end position="54"/>
    </location>
</feature>
<keyword evidence="4" id="KW-0645">Protease</keyword>
<evidence type="ECO:0000256" key="1">
    <source>
        <dbReference type="SAM" id="MobiDB-lite"/>
    </source>
</evidence>
<keyword evidence="4" id="KW-0378">Hydrolase</keyword>
<dbReference type="OMA" id="NRECEDI"/>
<evidence type="ECO:0000259" key="2">
    <source>
        <dbReference type="PROSITE" id="PS50249"/>
    </source>
</evidence>
<evidence type="ECO:0000259" key="3">
    <source>
        <dbReference type="PROSITE" id="PS50812"/>
    </source>
</evidence>
<dbReference type="SUPFAM" id="SSF102712">
    <property type="entry name" value="JAB1/MPN domain"/>
    <property type="match status" value="1"/>
</dbReference>
<dbReference type="PROSITE" id="PS50249">
    <property type="entry name" value="MPN"/>
    <property type="match status" value="1"/>
</dbReference>
<dbReference type="GO" id="GO:0006508">
    <property type="term" value="P:proteolysis"/>
    <property type="evidence" value="ECO:0007669"/>
    <property type="project" value="UniProtKB-KW"/>
</dbReference>
<dbReference type="Gene3D" id="3.40.140.10">
    <property type="entry name" value="Cytidine Deaminase, domain 2"/>
    <property type="match status" value="1"/>
</dbReference>
<dbReference type="EMBL" id="CCYD01000468">
    <property type="protein sequence ID" value="CEG40140.1"/>
    <property type="molecule type" value="Genomic_DNA"/>
</dbReference>
<proteinExistence type="predicted"/>
<feature type="compositionally biased region" description="Polar residues" evidence="1">
    <location>
        <begin position="1002"/>
        <end position="1016"/>
    </location>
</feature>
<feature type="compositionally biased region" description="Polar residues" evidence="1">
    <location>
        <begin position="956"/>
        <end position="970"/>
    </location>
</feature>
<organism evidence="4 5">
    <name type="scientific">Plasmopara halstedii</name>
    <name type="common">Downy mildew of sunflower</name>
    <dbReference type="NCBI Taxonomy" id="4781"/>
    <lineage>
        <taxon>Eukaryota</taxon>
        <taxon>Sar</taxon>
        <taxon>Stramenopiles</taxon>
        <taxon>Oomycota</taxon>
        <taxon>Peronosporomycetes</taxon>
        <taxon>Peronosporales</taxon>
        <taxon>Peronosporaceae</taxon>
        <taxon>Plasmopara</taxon>
    </lineage>
</organism>
<dbReference type="InterPro" id="IPR037518">
    <property type="entry name" value="MPN"/>
</dbReference>
<feature type="region of interest" description="Disordered" evidence="1">
    <location>
        <begin position="758"/>
        <end position="782"/>
    </location>
</feature>
<sequence>MVASGVKKPSIRRLDVAAQDAMKARYEALALVEEQFCDFDIVWAKVHGFPWWPGVLFLSWDGVQNAGIHTDPKIVASLAVPPPEKTPVIDSITNKGKDVYVTKRHCLIMFLDKFNFSLVEMNPNFVASFTPHYHLYEGAVMNSKNSKFVKKKSEFRRAVIKATQLLHMGKDNLNDDLLLLDEPGQADKKRCTNEVVELDAEGKALLDEVSDDLVVADDAALSVRKEKEVIEEERVMKKSRKNVDRKIKMTHTSQVATVNDIEIIENKVENVSMVMPAVKTLTEDNTLLVRKSSQKEDTCAKPTQLLTPTDTSSALEIKKKIMRPISEGSKRMSRAERRLINEDATLSSQSNVKNVHVLKEEIISPKQEAEQIRDVRSDKVVEISEKKESIDTPLSSIWTKGASSDPRNDFKTHTPLAYRQDLVWDDEVFTNEPSVADRYKITFEQQCGDGVFQMSSQSDRSLGKRHSRSVRQSQIRQQMMSGNLDPHTMVQCAAYRAKDRVEEPNSRSRSGATLEPPFQVVIHPDAVFVADVHAHLATCEIIGFLGGKWDENSQTLYIQAAFPCRSLEIDGDDGSTDVEMDPGSEIEVRGIIENAQLEVVGWYHSHPAFAPDPSVRDIENQTSYQHLFKRPNTSKEENTVSMNLEPFVGLIVGTYDTRRNSPVSLFRYFHTRSEKVSGVASREIFMPYELIPVRRHFRNVLQDEEREKSRLFPMYNSVSEHFKLGKTLKKLQHPVDVRNESSQKKTSRLSSVRIKRKGFVRKRKPSSEARKSVIKKTKSARRRPLSTLKMQFNSTINNANHDHHTTGIDSLTLKYACENDHNEITPLSTSNCSGISNDAPVVVDETLATLGGVNEDTMKNEESERNMTSDVLRHQTFNDVAMTRKSVSDNENNHDGKIEGLMGESKVSEASASRYLHGLMLDPDARSLGKDGMARHVSRDLDSAAKNLDLRIRLPNSPNISMRPSSTLSSADRRRLPLSTSLTISSRKRTRKPQKTTKHWIRQNSPMSDWSSPTRSSRIHKSTCDNAFKAPIRCCSTKDGAEGATLQPSSSDRPDSDSALIDDVQYFVVDENIDRSTIHQGGASTLNKVAMHPPTLNTTKSDEVQCIVTYLVDQVEKLSSFETKASSDSFLYKLPVDEHVVVNGENLKPHIAMHVKKCENMASGKAMRTQSGSFYGTSPLFGRNRECEDIQTSLNKMAEHLTKLQSLRVRKQGKRKHRKDTAFIPEVKLDVAKLDMKQDNSRLEHNYLKALRTKYGRGVSACTEQVITLVDYYRCFERRTDLNELWKSRITKLDKIGLSLSEYVQFLDIPCALRQDYIKDLISYLLSISLNFCRG</sequence>
<name>A0A0P1AGG4_PLAHL</name>
<dbReference type="Gene3D" id="2.30.30.140">
    <property type="match status" value="1"/>
</dbReference>
<evidence type="ECO:0000313" key="4">
    <source>
        <dbReference type="EMBL" id="CEG40140.1"/>
    </source>
</evidence>
<dbReference type="CDD" id="cd05162">
    <property type="entry name" value="PWWP"/>
    <property type="match status" value="1"/>
</dbReference>
<dbReference type="Pfam" id="PF01398">
    <property type="entry name" value="JAB"/>
    <property type="match status" value="1"/>
</dbReference>
<dbReference type="InterPro" id="IPR050242">
    <property type="entry name" value="JAMM_MPN+_peptidase_M67A"/>
</dbReference>
<feature type="region of interest" description="Disordered" evidence="1">
    <location>
        <begin position="1039"/>
        <end position="1058"/>
    </location>
</feature>
<dbReference type="OrthoDB" id="118550at2759"/>